<evidence type="ECO:0000259" key="3">
    <source>
        <dbReference type="PROSITE" id="PS51077"/>
    </source>
</evidence>
<dbReference type="Gene3D" id="1.10.10.10">
    <property type="entry name" value="Winged helix-like DNA-binding domain superfamily/Winged helix DNA-binding domain"/>
    <property type="match status" value="1"/>
</dbReference>
<organism evidence="4 5">
    <name type="scientific">Burkholderia paludis</name>
    <dbReference type="NCBI Taxonomy" id="1506587"/>
    <lineage>
        <taxon>Bacteria</taxon>
        <taxon>Pseudomonadati</taxon>
        <taxon>Pseudomonadota</taxon>
        <taxon>Betaproteobacteria</taxon>
        <taxon>Burkholderiales</taxon>
        <taxon>Burkholderiaceae</taxon>
        <taxon>Burkholderia</taxon>
        <taxon>Burkholderia cepacia complex</taxon>
    </lineage>
</organism>
<dbReference type="SUPFAM" id="SSF46785">
    <property type="entry name" value="Winged helix' DNA-binding domain"/>
    <property type="match status" value="1"/>
</dbReference>
<dbReference type="Proteomes" id="UP000494330">
    <property type="component" value="Unassembled WGS sequence"/>
</dbReference>
<dbReference type="PANTHER" id="PTHR30136">
    <property type="entry name" value="HELIX-TURN-HELIX TRANSCRIPTIONAL REGULATOR, ICLR FAMILY"/>
    <property type="match status" value="1"/>
</dbReference>
<dbReference type="Gene3D" id="3.30.450.40">
    <property type="match status" value="1"/>
</dbReference>
<dbReference type="GO" id="GO:0045892">
    <property type="term" value="P:negative regulation of DNA-templated transcription"/>
    <property type="evidence" value="ECO:0007669"/>
    <property type="project" value="TreeGrafter"/>
</dbReference>
<feature type="domain" description="HTH iclR-type" evidence="3">
    <location>
        <begin position="24"/>
        <end position="86"/>
    </location>
</feature>
<dbReference type="GO" id="GO:0003677">
    <property type="term" value="F:DNA binding"/>
    <property type="evidence" value="ECO:0007669"/>
    <property type="project" value="UniProtKB-KW"/>
</dbReference>
<proteinExistence type="predicted"/>
<name>A0A6J5F3E8_9BURK</name>
<dbReference type="EMBL" id="CABVQD010000049">
    <property type="protein sequence ID" value="VWC45258.1"/>
    <property type="molecule type" value="Genomic_DNA"/>
</dbReference>
<dbReference type="SUPFAM" id="SSF55781">
    <property type="entry name" value="GAF domain-like"/>
    <property type="match status" value="1"/>
</dbReference>
<dbReference type="InterPro" id="IPR029016">
    <property type="entry name" value="GAF-like_dom_sf"/>
</dbReference>
<dbReference type="Pfam" id="PF09339">
    <property type="entry name" value="HTH_IclR"/>
    <property type="match status" value="1"/>
</dbReference>
<evidence type="ECO:0000256" key="2">
    <source>
        <dbReference type="ARBA" id="ARBA00023163"/>
    </source>
</evidence>
<dbReference type="AlphaFoldDB" id="A0A6J5F3E8"/>
<dbReference type="InterPro" id="IPR036390">
    <property type="entry name" value="WH_DNA-bd_sf"/>
</dbReference>
<dbReference type="InterPro" id="IPR036388">
    <property type="entry name" value="WH-like_DNA-bd_sf"/>
</dbReference>
<dbReference type="PROSITE" id="PS51077">
    <property type="entry name" value="HTH_ICLR"/>
    <property type="match status" value="1"/>
</dbReference>
<evidence type="ECO:0000313" key="4">
    <source>
        <dbReference type="EMBL" id="VWC45258.1"/>
    </source>
</evidence>
<dbReference type="GO" id="GO:0003700">
    <property type="term" value="F:DNA-binding transcription factor activity"/>
    <property type="evidence" value="ECO:0007669"/>
    <property type="project" value="TreeGrafter"/>
</dbReference>
<evidence type="ECO:0000256" key="1">
    <source>
        <dbReference type="ARBA" id="ARBA00023015"/>
    </source>
</evidence>
<dbReference type="InterPro" id="IPR005471">
    <property type="entry name" value="Tscrpt_reg_IclR_N"/>
</dbReference>
<gene>
    <name evidence="4" type="ORF">BPA30113_07245</name>
</gene>
<dbReference type="SMART" id="SM00346">
    <property type="entry name" value="HTH_ICLR"/>
    <property type="match status" value="1"/>
</dbReference>
<evidence type="ECO:0000313" key="5">
    <source>
        <dbReference type="Proteomes" id="UP000494330"/>
    </source>
</evidence>
<dbReference type="RefSeq" id="WP_081896855.1">
    <property type="nucleotide sequence ID" value="NZ_CABVQD010000049.1"/>
</dbReference>
<accession>A0A6J5F3E8</accession>
<keyword evidence="5" id="KW-1185">Reference proteome</keyword>
<sequence length="261" mass="28382">MNTNAECPTPSIEAREPPGRARGVQTLDRAIDVLRLLAQHQLAGMSLASIVAETGLDRTTAYRITSSLVTSGMASRDLHKRYRLGVETMALGMASMYRPPLVERCTPMMKMLARQATGHVLLSVQSGDYSHCLHMESPSARILELESYVGKVRVLGTGISGVALLAILPDRQIHQHYARHCAEYQQHRVTESKLLRMVNQTRAAGFAYITSGDVAGVGIGFEAGSCGLAGLNFVALASELSSTRAAEIADLMRTQLCHYLR</sequence>
<reference evidence="4 5" key="1">
    <citation type="submission" date="2019-09" db="EMBL/GenBank/DDBJ databases">
        <authorList>
            <person name="Depoorter E."/>
        </authorList>
    </citation>
    <scope>NUCLEOTIDE SEQUENCE [LARGE SCALE GENOMIC DNA]</scope>
    <source>
        <strain evidence="4">LMG 30113</strain>
    </source>
</reference>
<dbReference type="InterPro" id="IPR050707">
    <property type="entry name" value="HTH_MetabolicPath_Reg"/>
</dbReference>
<keyword evidence="1" id="KW-0805">Transcription regulation</keyword>
<keyword evidence="2" id="KW-0804">Transcription</keyword>
<protein>
    <submittedName>
        <fullName evidence="4">IclR family transcriptional regulator</fullName>
    </submittedName>
</protein>
<dbReference type="PANTHER" id="PTHR30136:SF35">
    <property type="entry name" value="HTH-TYPE TRANSCRIPTIONAL REGULATOR RV1719"/>
    <property type="match status" value="1"/>
</dbReference>